<proteinExistence type="predicted"/>
<organism evidence="3 4">
    <name type="scientific">Batrachochytrium salamandrivorans</name>
    <dbReference type="NCBI Taxonomy" id="1357716"/>
    <lineage>
        <taxon>Eukaryota</taxon>
        <taxon>Fungi</taxon>
        <taxon>Fungi incertae sedis</taxon>
        <taxon>Chytridiomycota</taxon>
        <taxon>Chytridiomycota incertae sedis</taxon>
        <taxon>Chytridiomycetes</taxon>
        <taxon>Rhizophydiales</taxon>
        <taxon>Rhizophydiales incertae sedis</taxon>
        <taxon>Batrachochytrium</taxon>
    </lineage>
</organism>
<dbReference type="InterPro" id="IPR038770">
    <property type="entry name" value="Na+/solute_symporter_sf"/>
</dbReference>
<accession>A0ABQ8FFW4</accession>
<dbReference type="Gene3D" id="1.20.1530.20">
    <property type="match status" value="1"/>
</dbReference>
<dbReference type="PANTHER" id="PTHR31102">
    <property type="match status" value="1"/>
</dbReference>
<keyword evidence="2" id="KW-1133">Transmembrane helix</keyword>
<sequence length="580" mass="61408">MSNSNSNNNSEGSQSSSSQHPIATHRSILPPQELPPLSSAILVDITMSTLPHEAPTSPNISCEKPVLRTYRASIPYWTMYIAAIATIYLIFLSLVDSSLSPSLGNAVQSTLEVTNRSAQILTSSSNVAALASLVIIVVMGILGGKVAERLKQAPMLGMLITGCLLRNVIPSLIVPIPHAWTTKLWTAALASVVARAGLSIDRTIITANLSTTLLIGIVPVAMEATVLATLVSFVFAMPAAWAWTLSFGVASISPGVVVPLLLNIAERPEWKSSRLPPLMLAALGVDVLVATTGFGVALASAMGHLHEHANDWIHYMWLTRAFEEIGGGLLCGTVIGIVAYLCMYGQMAERVAFWGVFSCSCLAMIWGKTHGFTGAASCSTILTWTVVANTWPRPAIDSADARLKLVWTAFKPFLFPVIGASVSFTEMPLAMFVKALLLVGISVLVKQIVCFIVSKYVGLSTAEARFWCGMWTGKASVQATLCGAALELVHHRGLEGSQQEIYARVVFCGMISAIVVGIPFASGWASSYGPGTLMPAPSGGSGLGLGLGLGVDMATRPMAALLSPLGKLERRSSDTLTEIP</sequence>
<evidence type="ECO:0000256" key="2">
    <source>
        <dbReference type="SAM" id="Phobius"/>
    </source>
</evidence>
<feature type="transmembrane region" description="Helical" evidence="2">
    <location>
        <begin position="325"/>
        <end position="344"/>
    </location>
</feature>
<reference evidence="3 4" key="1">
    <citation type="submission" date="2021-02" db="EMBL/GenBank/DDBJ databases">
        <title>Variation within the Batrachochytrium salamandrivorans European outbreak.</title>
        <authorList>
            <person name="Kelly M."/>
            <person name="Pasmans F."/>
            <person name="Shea T.P."/>
            <person name="Munoz J.F."/>
            <person name="Carranza S."/>
            <person name="Cuomo C.A."/>
            <person name="Martel A."/>
        </authorList>
    </citation>
    <scope>NUCLEOTIDE SEQUENCE [LARGE SCALE GENOMIC DNA]</scope>
    <source>
        <strain evidence="3 4">AMFP18/2</strain>
    </source>
</reference>
<dbReference type="PANTHER" id="PTHR31102:SF1">
    <property type="entry name" value="CATION_H+ EXCHANGER DOMAIN-CONTAINING PROTEIN"/>
    <property type="match status" value="1"/>
</dbReference>
<dbReference type="InterPro" id="IPR051843">
    <property type="entry name" value="CPA1_transporter"/>
</dbReference>
<dbReference type="EMBL" id="JAFCIX010000136">
    <property type="protein sequence ID" value="KAH6597659.1"/>
    <property type="molecule type" value="Genomic_DNA"/>
</dbReference>
<feature type="compositionally biased region" description="Low complexity" evidence="1">
    <location>
        <begin position="1"/>
        <end position="18"/>
    </location>
</feature>
<feature type="transmembrane region" description="Helical" evidence="2">
    <location>
        <begin position="74"/>
        <end position="95"/>
    </location>
</feature>
<feature type="transmembrane region" description="Helical" evidence="2">
    <location>
        <begin position="403"/>
        <end position="424"/>
    </location>
</feature>
<feature type="region of interest" description="Disordered" evidence="1">
    <location>
        <begin position="1"/>
        <end position="22"/>
    </location>
</feature>
<keyword evidence="4" id="KW-1185">Reference proteome</keyword>
<feature type="transmembrane region" description="Helical" evidence="2">
    <location>
        <begin position="127"/>
        <end position="144"/>
    </location>
</feature>
<feature type="transmembrane region" description="Helical" evidence="2">
    <location>
        <begin position="436"/>
        <end position="457"/>
    </location>
</feature>
<comment type="caution">
    <text evidence="3">The sequence shown here is derived from an EMBL/GenBank/DDBJ whole genome shotgun (WGS) entry which is preliminary data.</text>
</comment>
<evidence type="ECO:0008006" key="5">
    <source>
        <dbReference type="Google" id="ProtNLM"/>
    </source>
</evidence>
<evidence type="ECO:0000256" key="1">
    <source>
        <dbReference type="SAM" id="MobiDB-lite"/>
    </source>
</evidence>
<feature type="transmembrane region" description="Helical" evidence="2">
    <location>
        <begin position="277"/>
        <end position="305"/>
    </location>
</feature>
<feature type="transmembrane region" description="Helical" evidence="2">
    <location>
        <begin position="501"/>
        <end position="522"/>
    </location>
</feature>
<keyword evidence="2" id="KW-0472">Membrane</keyword>
<feature type="transmembrane region" description="Helical" evidence="2">
    <location>
        <begin position="241"/>
        <end position="265"/>
    </location>
</feature>
<keyword evidence="2" id="KW-0812">Transmembrane</keyword>
<feature type="transmembrane region" description="Helical" evidence="2">
    <location>
        <begin position="351"/>
        <end position="367"/>
    </location>
</feature>
<feature type="transmembrane region" description="Helical" evidence="2">
    <location>
        <begin position="212"/>
        <end position="235"/>
    </location>
</feature>
<evidence type="ECO:0000313" key="4">
    <source>
        <dbReference type="Proteomes" id="UP001648503"/>
    </source>
</evidence>
<protein>
    <recommendedName>
        <fullName evidence="5">Cation/H+ exchanger domain-containing protein</fullName>
    </recommendedName>
</protein>
<feature type="transmembrane region" description="Helical" evidence="2">
    <location>
        <begin position="373"/>
        <end position="391"/>
    </location>
</feature>
<evidence type="ECO:0000313" key="3">
    <source>
        <dbReference type="EMBL" id="KAH6597659.1"/>
    </source>
</evidence>
<name>A0ABQ8FFW4_9FUNG</name>
<gene>
    <name evidence="3" type="ORF">BASA50_004265</name>
</gene>
<dbReference type="Proteomes" id="UP001648503">
    <property type="component" value="Unassembled WGS sequence"/>
</dbReference>